<evidence type="ECO:0000313" key="3">
    <source>
        <dbReference type="Proteomes" id="UP000194837"/>
    </source>
</evidence>
<protein>
    <submittedName>
        <fullName evidence="2">MarR family protein</fullName>
    </submittedName>
</protein>
<evidence type="ECO:0000259" key="1">
    <source>
        <dbReference type="SMART" id="SM00347"/>
    </source>
</evidence>
<dbReference type="SUPFAM" id="SSF46785">
    <property type="entry name" value="Winged helix' DNA-binding domain"/>
    <property type="match status" value="1"/>
</dbReference>
<dbReference type="SMART" id="SM00347">
    <property type="entry name" value="HTH_MARR"/>
    <property type="match status" value="1"/>
</dbReference>
<evidence type="ECO:0000313" key="2">
    <source>
        <dbReference type="EMBL" id="OUE21752.1"/>
    </source>
</evidence>
<gene>
    <name evidence="2" type="ORF">BFL34_01113</name>
</gene>
<dbReference type="EMBL" id="MDJW01000007">
    <property type="protein sequence ID" value="OUE21752.1"/>
    <property type="molecule type" value="Genomic_DNA"/>
</dbReference>
<dbReference type="Gene3D" id="1.10.10.10">
    <property type="entry name" value="Winged helix-like DNA-binding domain superfamily/Winged helix DNA-binding domain"/>
    <property type="match status" value="1"/>
</dbReference>
<reference evidence="2 3" key="1">
    <citation type="submission" date="2016-08" db="EMBL/GenBank/DDBJ databases">
        <title>Genome sequence of Clavibacter michiganensis spp strain CFBP7494.</title>
        <authorList>
            <person name="Thapa S.P."/>
            <person name="Coaker G."/>
            <person name="Jacques M.-A."/>
        </authorList>
    </citation>
    <scope>NUCLEOTIDE SEQUENCE [LARGE SCALE GENOMIC DNA]</scope>
    <source>
        <strain evidence="2">CFBP7494</strain>
    </source>
</reference>
<name>A0A251YBX6_9MICO</name>
<sequence length="161" mass="17249">MCIAWLYNCRMTDHDLRATLGDLVTAGHRLTRLAAHEVGGTSSPAVWRTLSVLVTWPGGMRLGALAERSRVSQPTTTKIVRSLVGQGWIAQVTDPSDARATLLEITPAGRSALDDWRDRLATALVPRFADLPADDVAVLARAVEIVMSRVDGEPAPAPAGD</sequence>
<dbReference type="InterPro" id="IPR052526">
    <property type="entry name" value="HTH-type_Bedaq_tolerance"/>
</dbReference>
<proteinExistence type="predicted"/>
<dbReference type="Proteomes" id="UP000194837">
    <property type="component" value="Unassembled WGS sequence"/>
</dbReference>
<dbReference type="InterPro" id="IPR036390">
    <property type="entry name" value="WH_DNA-bd_sf"/>
</dbReference>
<dbReference type="GO" id="GO:0003700">
    <property type="term" value="F:DNA-binding transcription factor activity"/>
    <property type="evidence" value="ECO:0007669"/>
    <property type="project" value="InterPro"/>
</dbReference>
<organism evidence="2 3">
    <name type="scientific">Clavibacter michiganensis</name>
    <dbReference type="NCBI Taxonomy" id="28447"/>
    <lineage>
        <taxon>Bacteria</taxon>
        <taxon>Bacillati</taxon>
        <taxon>Actinomycetota</taxon>
        <taxon>Actinomycetes</taxon>
        <taxon>Micrococcales</taxon>
        <taxon>Microbacteriaceae</taxon>
        <taxon>Clavibacter</taxon>
    </lineage>
</organism>
<dbReference type="InterPro" id="IPR000835">
    <property type="entry name" value="HTH_MarR-typ"/>
</dbReference>
<dbReference type="Pfam" id="PF01047">
    <property type="entry name" value="MarR"/>
    <property type="match status" value="1"/>
</dbReference>
<dbReference type="AlphaFoldDB" id="A0A251YBX6"/>
<dbReference type="PANTHER" id="PTHR39515:SF2">
    <property type="entry name" value="HTH-TYPE TRANSCRIPTIONAL REGULATOR RV0880"/>
    <property type="match status" value="1"/>
</dbReference>
<comment type="caution">
    <text evidence="2">The sequence shown here is derived from an EMBL/GenBank/DDBJ whole genome shotgun (WGS) entry which is preliminary data.</text>
</comment>
<accession>A0A251YBX6</accession>
<dbReference type="PANTHER" id="PTHR39515">
    <property type="entry name" value="CONSERVED PROTEIN"/>
    <property type="match status" value="1"/>
</dbReference>
<dbReference type="InterPro" id="IPR036388">
    <property type="entry name" value="WH-like_DNA-bd_sf"/>
</dbReference>
<feature type="domain" description="HTH marR-type" evidence="1">
    <location>
        <begin position="31"/>
        <end position="136"/>
    </location>
</feature>